<evidence type="ECO:0000256" key="6">
    <source>
        <dbReference type="ARBA" id="ARBA00048508"/>
    </source>
</evidence>
<evidence type="ECO:0000313" key="11">
    <source>
        <dbReference type="EMBL" id="KUH57791.1"/>
    </source>
</evidence>
<keyword evidence="9" id="KW-0276">Fatty acid metabolism</keyword>
<evidence type="ECO:0000256" key="3">
    <source>
        <dbReference type="ARBA" id="ARBA00012948"/>
    </source>
</evidence>
<dbReference type="STRING" id="1299998.AUL39_08840"/>
<dbReference type="PRINTS" id="PR00080">
    <property type="entry name" value="SDRFAMILY"/>
</dbReference>
<evidence type="ECO:0000256" key="8">
    <source>
        <dbReference type="PIRSR" id="PIRSR611284-2"/>
    </source>
</evidence>
<comment type="pathway">
    <text evidence="1 9">Lipid metabolism; fatty acid biosynthesis.</text>
</comment>
<feature type="binding site" evidence="8">
    <location>
        <begin position="164"/>
        <end position="168"/>
    </location>
    <ligand>
        <name>NADP(+)</name>
        <dbReference type="ChEBI" id="CHEBI:58349"/>
    </ligand>
</feature>
<dbReference type="FunFam" id="3.40.50.720:FF:000115">
    <property type="entry name" value="3-oxoacyl-[acyl-carrier-protein] reductase FabG"/>
    <property type="match status" value="1"/>
</dbReference>
<dbReference type="InterPro" id="IPR002347">
    <property type="entry name" value="SDR_fam"/>
</dbReference>
<evidence type="ECO:0000256" key="1">
    <source>
        <dbReference type="ARBA" id="ARBA00005194"/>
    </source>
</evidence>
<feature type="binding site" evidence="8">
    <location>
        <position position="197"/>
    </location>
    <ligand>
        <name>NADP(+)</name>
        <dbReference type="ChEBI" id="CHEBI:58349"/>
    </ligand>
</feature>
<dbReference type="NCBIfam" id="NF005559">
    <property type="entry name" value="PRK07231.1"/>
    <property type="match status" value="1"/>
</dbReference>
<keyword evidence="9" id="KW-0443">Lipid metabolism</keyword>
<evidence type="ECO:0000256" key="5">
    <source>
        <dbReference type="ARBA" id="ARBA00023002"/>
    </source>
</evidence>
<proteinExistence type="inferred from homology"/>
<dbReference type="PROSITE" id="PS00061">
    <property type="entry name" value="ADH_SHORT"/>
    <property type="match status" value="1"/>
</dbReference>
<dbReference type="GO" id="GO:0004316">
    <property type="term" value="F:3-oxoacyl-[acyl-carrier-protein] reductase (NADPH) activity"/>
    <property type="evidence" value="ECO:0007669"/>
    <property type="project" value="UniProtKB-UniRule"/>
</dbReference>
<dbReference type="PRINTS" id="PR00081">
    <property type="entry name" value="GDHRDH"/>
</dbReference>
<comment type="function">
    <text evidence="9">Catalyzes the NADPH-dependent reduction of beta-ketoacyl-ACP substrates to beta-hydroxyacyl-ACP products, the first reductive step in the elongation cycle of fatty acid biosynthesis.</text>
</comment>
<keyword evidence="9" id="KW-0444">Lipid biosynthesis</keyword>
<evidence type="ECO:0000256" key="9">
    <source>
        <dbReference type="RuleBase" id="RU366074"/>
    </source>
</evidence>
<feature type="domain" description="Ketoreductase" evidence="10">
    <location>
        <begin position="15"/>
        <end position="195"/>
    </location>
</feature>
<dbReference type="SUPFAM" id="SSF51735">
    <property type="entry name" value="NAD(P)-binding Rossmann-fold domains"/>
    <property type="match status" value="1"/>
</dbReference>
<dbReference type="NCBIfam" id="NF009466">
    <property type="entry name" value="PRK12826.1-2"/>
    <property type="match status" value="1"/>
</dbReference>
<dbReference type="InterPro" id="IPR057326">
    <property type="entry name" value="KR_dom"/>
</dbReference>
<dbReference type="CDD" id="cd05333">
    <property type="entry name" value="BKR_SDR_c"/>
    <property type="match status" value="1"/>
</dbReference>
<comment type="catalytic activity">
    <reaction evidence="6 9">
        <text>a (3R)-hydroxyacyl-[ACP] + NADP(+) = a 3-oxoacyl-[ACP] + NADPH + H(+)</text>
        <dbReference type="Rhea" id="RHEA:17397"/>
        <dbReference type="Rhea" id="RHEA-COMP:9916"/>
        <dbReference type="Rhea" id="RHEA-COMP:9945"/>
        <dbReference type="ChEBI" id="CHEBI:15378"/>
        <dbReference type="ChEBI" id="CHEBI:57783"/>
        <dbReference type="ChEBI" id="CHEBI:58349"/>
        <dbReference type="ChEBI" id="CHEBI:78776"/>
        <dbReference type="ChEBI" id="CHEBI:78827"/>
        <dbReference type="EC" id="1.1.1.100"/>
    </reaction>
</comment>
<evidence type="ECO:0000256" key="7">
    <source>
        <dbReference type="PIRSR" id="PIRSR611284-1"/>
    </source>
</evidence>
<keyword evidence="5 9" id="KW-0560">Oxidoreductase</keyword>
<keyword evidence="9" id="KW-0275">Fatty acid biosynthesis</keyword>
<name>A0A117J3S0_TRASO</name>
<feature type="active site" description="Proton acceptor" evidence="7">
    <location>
        <position position="164"/>
    </location>
</feature>
<dbReference type="SMART" id="SM00822">
    <property type="entry name" value="PKS_KR"/>
    <property type="match status" value="1"/>
</dbReference>
<feature type="binding site" evidence="8">
    <location>
        <begin position="21"/>
        <end position="24"/>
    </location>
    <ligand>
        <name>NADP(+)</name>
        <dbReference type="ChEBI" id="CHEBI:58349"/>
    </ligand>
</feature>
<comment type="similarity">
    <text evidence="2 9">Belongs to the short-chain dehydrogenases/reductases (SDR) family.</text>
</comment>
<dbReference type="EMBL" id="LOJF01000011">
    <property type="protein sequence ID" value="KUH57791.1"/>
    <property type="molecule type" value="Genomic_DNA"/>
</dbReference>
<dbReference type="RefSeq" id="WP_059055451.1">
    <property type="nucleotide sequence ID" value="NZ_LOJF01000011.1"/>
</dbReference>
<evidence type="ECO:0000256" key="4">
    <source>
        <dbReference type="ARBA" id="ARBA00022857"/>
    </source>
</evidence>
<reference evidence="11 12" key="1">
    <citation type="submission" date="2015-12" db="EMBL/GenBank/DDBJ databases">
        <title>Draft Genome Sequence of Olsenella scatoligenes SK9K4T; a Producer of 3-Methylindole- (skatole) and 4-Methylphenol- (p-cresol) Isolated from Pig Feces.</title>
        <authorList>
            <person name="Li X."/>
            <person name="Borg B."/>
            <person name="Canibe N."/>
        </authorList>
    </citation>
    <scope>NUCLEOTIDE SEQUENCE [LARGE SCALE GENOMIC DNA]</scope>
    <source>
        <strain evidence="11 12">SK9K4</strain>
    </source>
</reference>
<keyword evidence="12" id="KW-1185">Reference proteome</keyword>
<dbReference type="AlphaFoldDB" id="A0A117J3S0"/>
<dbReference type="Gene3D" id="3.40.50.720">
    <property type="entry name" value="NAD(P)-binding Rossmann-like Domain"/>
    <property type="match status" value="1"/>
</dbReference>
<dbReference type="GO" id="GO:0051287">
    <property type="term" value="F:NAD binding"/>
    <property type="evidence" value="ECO:0007669"/>
    <property type="project" value="UniProtKB-UniRule"/>
</dbReference>
<protein>
    <recommendedName>
        <fullName evidence="3 9">3-oxoacyl-[acyl-carrier-protein] reductase</fullName>
        <ecNumber evidence="3 9">1.1.1.100</ecNumber>
    </recommendedName>
</protein>
<sequence length="256" mass="26798">MAEKTAGTGEKDTRRVALVTGGSRGIGRACAERLARDGFDVAIIYAGNEEAATSCVRALEGLGARAAAYRCDVADADAVKETVAKVTKDFGPVWALVNSAGITRDGLFARMRDEDFDRVLDVNLKGTFNMVRALARNFVRQRGGRIVNVSSVVGLHGNAGQVNYAASKAGVVGLTKSVAQELAGRGVTANAVAPGFIDTDMTEKLPQEARDTYVARIPLGRLGSAEEVAGVVAFLVSDAASYVTGEVIRIDGGLCM</sequence>
<dbReference type="OrthoDB" id="9808187at2"/>
<dbReference type="EC" id="1.1.1.100" evidence="3 9"/>
<evidence type="ECO:0000313" key="12">
    <source>
        <dbReference type="Proteomes" id="UP000054078"/>
    </source>
</evidence>
<evidence type="ECO:0000259" key="10">
    <source>
        <dbReference type="SMART" id="SM00822"/>
    </source>
</evidence>
<organism evidence="11 12">
    <name type="scientific">Tractidigestivibacter scatoligenes</name>
    <name type="common">Olsenella scatoligenes</name>
    <dbReference type="NCBI Taxonomy" id="1299998"/>
    <lineage>
        <taxon>Bacteria</taxon>
        <taxon>Bacillati</taxon>
        <taxon>Actinomycetota</taxon>
        <taxon>Coriobacteriia</taxon>
        <taxon>Coriobacteriales</taxon>
        <taxon>Atopobiaceae</taxon>
        <taxon>Tractidigestivibacter</taxon>
    </lineage>
</organism>
<dbReference type="InterPro" id="IPR050259">
    <property type="entry name" value="SDR"/>
</dbReference>
<dbReference type="GO" id="GO:0006633">
    <property type="term" value="P:fatty acid biosynthetic process"/>
    <property type="evidence" value="ECO:0007669"/>
    <property type="project" value="UniProtKB-UniPathway"/>
</dbReference>
<dbReference type="InterPro" id="IPR020904">
    <property type="entry name" value="Sc_DH/Rdtase_CS"/>
</dbReference>
<comment type="subunit">
    <text evidence="9">Homotetramer.</text>
</comment>
<dbReference type="Pfam" id="PF13561">
    <property type="entry name" value="adh_short_C2"/>
    <property type="match status" value="1"/>
</dbReference>
<dbReference type="NCBIfam" id="TIGR01830">
    <property type="entry name" value="3oxo_ACP_reduc"/>
    <property type="match status" value="1"/>
</dbReference>
<dbReference type="Proteomes" id="UP000054078">
    <property type="component" value="Unassembled WGS sequence"/>
</dbReference>
<dbReference type="UniPathway" id="UPA00094"/>
<comment type="caution">
    <text evidence="11">The sequence shown here is derived from an EMBL/GenBank/DDBJ whole genome shotgun (WGS) entry which is preliminary data.</text>
</comment>
<dbReference type="PANTHER" id="PTHR42879">
    <property type="entry name" value="3-OXOACYL-(ACYL-CARRIER-PROTEIN) REDUCTASE"/>
    <property type="match status" value="1"/>
</dbReference>
<dbReference type="PANTHER" id="PTHR42879:SF2">
    <property type="entry name" value="3-OXOACYL-[ACYL-CARRIER-PROTEIN] REDUCTASE FABG"/>
    <property type="match status" value="1"/>
</dbReference>
<keyword evidence="4 8" id="KW-0521">NADP</keyword>
<evidence type="ECO:0000256" key="2">
    <source>
        <dbReference type="ARBA" id="ARBA00006484"/>
    </source>
</evidence>
<accession>A0A117J3S0</accession>
<dbReference type="InterPro" id="IPR011284">
    <property type="entry name" value="3oxo_ACP_reduc"/>
</dbReference>
<dbReference type="InterPro" id="IPR036291">
    <property type="entry name" value="NAD(P)-bd_dom_sf"/>
</dbReference>
<gene>
    <name evidence="11" type="ORF">AUL39_08840</name>
</gene>